<dbReference type="EMBL" id="CM046392">
    <property type="protein sequence ID" value="KAI8555198.1"/>
    <property type="molecule type" value="Genomic_DNA"/>
</dbReference>
<reference evidence="1" key="1">
    <citation type="submission" date="2022-02" db="EMBL/GenBank/DDBJ databases">
        <title>Plant Genome Project.</title>
        <authorList>
            <person name="Zhang R.-G."/>
        </authorList>
    </citation>
    <scope>NUCLEOTIDE SEQUENCE</scope>
    <source>
        <strain evidence="1">AT1</strain>
    </source>
</reference>
<organism evidence="1 2">
    <name type="scientific">Rhododendron molle</name>
    <name type="common">Chinese azalea</name>
    <name type="synonym">Azalea mollis</name>
    <dbReference type="NCBI Taxonomy" id="49168"/>
    <lineage>
        <taxon>Eukaryota</taxon>
        <taxon>Viridiplantae</taxon>
        <taxon>Streptophyta</taxon>
        <taxon>Embryophyta</taxon>
        <taxon>Tracheophyta</taxon>
        <taxon>Spermatophyta</taxon>
        <taxon>Magnoliopsida</taxon>
        <taxon>eudicotyledons</taxon>
        <taxon>Gunneridae</taxon>
        <taxon>Pentapetalae</taxon>
        <taxon>asterids</taxon>
        <taxon>Ericales</taxon>
        <taxon>Ericaceae</taxon>
        <taxon>Ericoideae</taxon>
        <taxon>Rhodoreae</taxon>
        <taxon>Rhododendron</taxon>
    </lineage>
</organism>
<evidence type="ECO:0000313" key="2">
    <source>
        <dbReference type="Proteomes" id="UP001062846"/>
    </source>
</evidence>
<sequence length="89" mass="10448">MNQLPQVEELASAAATKILRNKKPLHIPVSSQNTTIIIKCNKHHTFALNFEFDGCFHSFSRFAFQMKHIYNPTMRIFFQTLKERWSFSS</sequence>
<accession>A0ACC0NP93</accession>
<protein>
    <submittedName>
        <fullName evidence="1">Uncharacterized protein</fullName>
    </submittedName>
</protein>
<keyword evidence="2" id="KW-1185">Reference proteome</keyword>
<name>A0ACC0NP93_RHOML</name>
<gene>
    <name evidence="1" type="ORF">RHMOL_Rhmol05G0156000</name>
</gene>
<evidence type="ECO:0000313" key="1">
    <source>
        <dbReference type="EMBL" id="KAI8555198.1"/>
    </source>
</evidence>
<comment type="caution">
    <text evidence="1">The sequence shown here is derived from an EMBL/GenBank/DDBJ whole genome shotgun (WGS) entry which is preliminary data.</text>
</comment>
<proteinExistence type="predicted"/>
<dbReference type="Proteomes" id="UP001062846">
    <property type="component" value="Chromosome 5"/>
</dbReference>